<dbReference type="InterPro" id="IPR018060">
    <property type="entry name" value="HTH_AraC"/>
</dbReference>
<dbReference type="SMART" id="SM00342">
    <property type="entry name" value="HTH_ARAC"/>
    <property type="match status" value="1"/>
</dbReference>
<evidence type="ECO:0000256" key="3">
    <source>
        <dbReference type="ARBA" id="ARBA00023163"/>
    </source>
</evidence>
<dbReference type="RefSeq" id="WP_061950049.1">
    <property type="nucleotide sequence ID" value="NZ_LTAO01000038.1"/>
</dbReference>
<dbReference type="OrthoDB" id="506156at2"/>
<comment type="caution">
    <text evidence="5">The sequence shown here is derived from an EMBL/GenBank/DDBJ whole genome shotgun (WGS) entry which is preliminary data.</text>
</comment>
<evidence type="ECO:0000313" key="6">
    <source>
        <dbReference type="Proteomes" id="UP000075806"/>
    </source>
</evidence>
<dbReference type="EMBL" id="LTAO01000038">
    <property type="protein sequence ID" value="KYG26577.1"/>
    <property type="molecule type" value="Genomic_DNA"/>
</dbReference>
<feature type="domain" description="HTH araC/xylS-type" evidence="4">
    <location>
        <begin position="180"/>
        <end position="278"/>
    </location>
</feature>
<proteinExistence type="predicted"/>
<reference evidence="5" key="1">
    <citation type="submission" date="2016-02" db="EMBL/GenBank/DDBJ databases">
        <title>Genome sequence of Bacillus trypoxylicola KCTC 13244(T).</title>
        <authorList>
            <person name="Jeong H."/>
            <person name="Park S.-H."/>
            <person name="Choi S.-K."/>
        </authorList>
    </citation>
    <scope>NUCLEOTIDE SEQUENCE [LARGE SCALE GENOMIC DNA]</scope>
    <source>
        <strain evidence="5">KCTC 13244</strain>
    </source>
</reference>
<keyword evidence="6" id="KW-1185">Reference proteome</keyword>
<dbReference type="Gene3D" id="1.10.10.60">
    <property type="entry name" value="Homeodomain-like"/>
    <property type="match status" value="2"/>
</dbReference>
<dbReference type="SUPFAM" id="SSF51215">
    <property type="entry name" value="Regulatory protein AraC"/>
    <property type="match status" value="1"/>
</dbReference>
<accession>A0A161QDQ6</accession>
<dbReference type="GO" id="GO:0003700">
    <property type="term" value="F:DNA-binding transcription factor activity"/>
    <property type="evidence" value="ECO:0007669"/>
    <property type="project" value="InterPro"/>
</dbReference>
<dbReference type="InterPro" id="IPR037923">
    <property type="entry name" value="HTH-like"/>
</dbReference>
<evidence type="ECO:0000313" key="5">
    <source>
        <dbReference type="EMBL" id="KYG26577.1"/>
    </source>
</evidence>
<dbReference type="PROSITE" id="PS00041">
    <property type="entry name" value="HTH_ARAC_FAMILY_1"/>
    <property type="match status" value="1"/>
</dbReference>
<dbReference type="STRING" id="519424.AZF04_12250"/>
<dbReference type="PANTHER" id="PTHR43280">
    <property type="entry name" value="ARAC-FAMILY TRANSCRIPTIONAL REGULATOR"/>
    <property type="match status" value="1"/>
</dbReference>
<dbReference type="PANTHER" id="PTHR43280:SF2">
    <property type="entry name" value="HTH-TYPE TRANSCRIPTIONAL REGULATOR EXSA"/>
    <property type="match status" value="1"/>
</dbReference>
<keyword evidence="3" id="KW-0804">Transcription</keyword>
<evidence type="ECO:0000259" key="4">
    <source>
        <dbReference type="PROSITE" id="PS01124"/>
    </source>
</evidence>
<dbReference type="Pfam" id="PF02311">
    <property type="entry name" value="AraC_binding"/>
    <property type="match status" value="1"/>
</dbReference>
<dbReference type="Gene3D" id="2.60.120.10">
    <property type="entry name" value="Jelly Rolls"/>
    <property type="match status" value="1"/>
</dbReference>
<evidence type="ECO:0000256" key="2">
    <source>
        <dbReference type="ARBA" id="ARBA00023125"/>
    </source>
</evidence>
<dbReference type="PROSITE" id="PS01124">
    <property type="entry name" value="HTH_ARAC_FAMILY_2"/>
    <property type="match status" value="1"/>
</dbReference>
<dbReference type="Proteomes" id="UP000075806">
    <property type="component" value="Unassembled WGS sequence"/>
</dbReference>
<keyword evidence="2" id="KW-0238">DNA-binding</keyword>
<name>A0A161QDQ6_9BACI</name>
<dbReference type="GO" id="GO:0043565">
    <property type="term" value="F:sequence-specific DNA binding"/>
    <property type="evidence" value="ECO:0007669"/>
    <property type="project" value="InterPro"/>
</dbReference>
<keyword evidence="1" id="KW-0805">Transcription regulation</keyword>
<dbReference type="SUPFAM" id="SSF46689">
    <property type="entry name" value="Homeodomain-like"/>
    <property type="match status" value="2"/>
</dbReference>
<dbReference type="InterPro" id="IPR018062">
    <property type="entry name" value="HTH_AraC-typ_CS"/>
</dbReference>
<dbReference type="AlphaFoldDB" id="A0A161QDQ6"/>
<organism evidence="5 6">
    <name type="scientific">Alkalihalobacillus trypoxylicola</name>
    <dbReference type="NCBI Taxonomy" id="519424"/>
    <lineage>
        <taxon>Bacteria</taxon>
        <taxon>Bacillati</taxon>
        <taxon>Bacillota</taxon>
        <taxon>Bacilli</taxon>
        <taxon>Bacillales</taxon>
        <taxon>Bacillaceae</taxon>
        <taxon>Alkalihalobacillus</taxon>
    </lineage>
</organism>
<gene>
    <name evidence="5" type="ORF">AZF04_12250</name>
</gene>
<dbReference type="InterPro" id="IPR003313">
    <property type="entry name" value="AraC-bd"/>
</dbReference>
<dbReference type="InterPro" id="IPR009057">
    <property type="entry name" value="Homeodomain-like_sf"/>
</dbReference>
<dbReference type="InterPro" id="IPR014710">
    <property type="entry name" value="RmlC-like_jellyroll"/>
</dbReference>
<protein>
    <recommendedName>
        <fullName evidence="4">HTH araC/xylS-type domain-containing protein</fullName>
    </recommendedName>
</protein>
<evidence type="ECO:0000256" key="1">
    <source>
        <dbReference type="ARBA" id="ARBA00023015"/>
    </source>
</evidence>
<dbReference type="Pfam" id="PF12833">
    <property type="entry name" value="HTH_18"/>
    <property type="match status" value="1"/>
</dbReference>
<sequence length="284" mass="34273">MVQTNQYEKYEIKDERFSIQYLKEKRFSSMRTDHYHSSYEMFYILNGSRIFYINGIKNEAKKGDLWCIQPNDRHRTVSTDEFFCERFVINFSSDWLNSFGNIIDVHSVLSTTKKVSFTIQYQLVLEDLFHKLFKEARDKKYEYEEICQTIHLQLLLLIKRHIHYQEKGYSENYHLIQKMNELKIRLEQSDYKTISLEGIAQEFHLSEAYFSRMFQKINGISFKNYLVHLRVKMAKNLLKDTSKSVEAISRELGYRHCSNFINSFKKITGHTPYRYRMMVKENKN</sequence>